<gene>
    <name evidence="7" type="ORF">TELCIR_25471</name>
</gene>
<dbReference type="GO" id="GO:0019752">
    <property type="term" value="P:carboxylic acid metabolic process"/>
    <property type="evidence" value="ECO:0007669"/>
    <property type="project" value="InterPro"/>
</dbReference>
<dbReference type="SUPFAM" id="SSF53383">
    <property type="entry name" value="PLP-dependent transferases"/>
    <property type="match status" value="1"/>
</dbReference>
<keyword evidence="4 5" id="KW-0456">Lyase</keyword>
<dbReference type="Pfam" id="PF00282">
    <property type="entry name" value="Pyridoxal_deC"/>
    <property type="match status" value="1"/>
</dbReference>
<evidence type="ECO:0000256" key="3">
    <source>
        <dbReference type="ARBA" id="ARBA00022898"/>
    </source>
</evidence>
<reference evidence="7 8" key="1">
    <citation type="submission" date="2015-09" db="EMBL/GenBank/DDBJ databases">
        <title>Draft genome of the parasitic nematode Teladorsagia circumcincta isolate WARC Sus (inbred).</title>
        <authorList>
            <person name="Mitreva M."/>
        </authorList>
    </citation>
    <scope>NUCLEOTIDE SEQUENCE [LARGE SCALE GENOMIC DNA]</scope>
    <source>
        <strain evidence="7 8">S</strain>
    </source>
</reference>
<feature type="non-terminal residue" evidence="7">
    <location>
        <position position="48"/>
    </location>
</feature>
<dbReference type="InterPro" id="IPR015424">
    <property type="entry name" value="PyrdxlP-dep_Trfase"/>
</dbReference>
<dbReference type="GO" id="GO:0016831">
    <property type="term" value="F:carboxy-lyase activity"/>
    <property type="evidence" value="ECO:0007669"/>
    <property type="project" value="UniProtKB-KW"/>
</dbReference>
<organism evidence="7 8">
    <name type="scientific">Teladorsagia circumcincta</name>
    <name type="common">Brown stomach worm</name>
    <name type="synonym">Ostertagia circumcincta</name>
    <dbReference type="NCBI Taxonomy" id="45464"/>
    <lineage>
        <taxon>Eukaryota</taxon>
        <taxon>Metazoa</taxon>
        <taxon>Ecdysozoa</taxon>
        <taxon>Nematoda</taxon>
        <taxon>Chromadorea</taxon>
        <taxon>Rhabditida</taxon>
        <taxon>Rhabditina</taxon>
        <taxon>Rhabditomorpha</taxon>
        <taxon>Strongyloidea</taxon>
        <taxon>Trichostrongylidae</taxon>
        <taxon>Teladorsagia</taxon>
    </lineage>
</organism>
<feature type="chain" id="PRO_5013809284" description="Dopa decarboxylase" evidence="6">
    <location>
        <begin position="23"/>
        <end position="48"/>
    </location>
</feature>
<dbReference type="PANTHER" id="PTHR11999:SF70">
    <property type="entry name" value="MIP05841P"/>
    <property type="match status" value="1"/>
</dbReference>
<accession>A0A2G9T5I1</accession>
<comment type="cofactor">
    <cofactor evidence="1 5">
        <name>pyridoxal 5'-phosphate</name>
        <dbReference type="ChEBI" id="CHEBI:597326"/>
    </cofactor>
</comment>
<keyword evidence="6" id="KW-0732">Signal</keyword>
<keyword evidence="8" id="KW-1185">Reference proteome</keyword>
<keyword evidence="2" id="KW-0210">Decarboxylase</keyword>
<feature type="signal peptide" evidence="6">
    <location>
        <begin position="1"/>
        <end position="22"/>
    </location>
</feature>
<proteinExistence type="inferred from homology"/>
<protein>
    <recommendedName>
        <fullName evidence="9">Dopa decarboxylase</fullName>
    </recommendedName>
</protein>
<dbReference type="InterPro" id="IPR015421">
    <property type="entry name" value="PyrdxlP-dep_Trfase_major"/>
</dbReference>
<dbReference type="GO" id="GO:0030170">
    <property type="term" value="F:pyridoxal phosphate binding"/>
    <property type="evidence" value="ECO:0007669"/>
    <property type="project" value="InterPro"/>
</dbReference>
<dbReference type="Gene3D" id="3.40.640.10">
    <property type="entry name" value="Type I PLP-dependent aspartate aminotransferase-like (Major domain)"/>
    <property type="match status" value="1"/>
</dbReference>
<dbReference type="AlphaFoldDB" id="A0A2G9T5I1"/>
<evidence type="ECO:0000256" key="6">
    <source>
        <dbReference type="SAM" id="SignalP"/>
    </source>
</evidence>
<comment type="similarity">
    <text evidence="5">Belongs to the group II decarboxylase family.</text>
</comment>
<dbReference type="Proteomes" id="UP000230423">
    <property type="component" value="Unassembled WGS sequence"/>
</dbReference>
<evidence type="ECO:0000256" key="5">
    <source>
        <dbReference type="RuleBase" id="RU000382"/>
    </source>
</evidence>
<evidence type="ECO:0000256" key="4">
    <source>
        <dbReference type="ARBA" id="ARBA00023239"/>
    </source>
</evidence>
<evidence type="ECO:0000313" key="7">
    <source>
        <dbReference type="EMBL" id="PIO53204.1"/>
    </source>
</evidence>
<dbReference type="GO" id="GO:0005737">
    <property type="term" value="C:cytoplasm"/>
    <property type="evidence" value="ECO:0007669"/>
    <property type="project" value="TreeGrafter"/>
</dbReference>
<evidence type="ECO:0000313" key="8">
    <source>
        <dbReference type="Proteomes" id="UP000230423"/>
    </source>
</evidence>
<dbReference type="InterPro" id="IPR002129">
    <property type="entry name" value="PyrdxlP-dep_de-COase"/>
</dbReference>
<evidence type="ECO:0000256" key="2">
    <source>
        <dbReference type="ARBA" id="ARBA00022793"/>
    </source>
</evidence>
<evidence type="ECO:0008006" key="9">
    <source>
        <dbReference type="Google" id="ProtNLM"/>
    </source>
</evidence>
<name>A0A2G9T5I1_TELCI</name>
<dbReference type="EMBL" id="KZ417233">
    <property type="protein sequence ID" value="PIO53204.1"/>
    <property type="molecule type" value="Genomic_DNA"/>
</dbReference>
<feature type="non-terminal residue" evidence="7">
    <location>
        <position position="1"/>
    </location>
</feature>
<evidence type="ECO:0000256" key="1">
    <source>
        <dbReference type="ARBA" id="ARBA00001933"/>
    </source>
</evidence>
<dbReference type="PANTHER" id="PTHR11999">
    <property type="entry name" value="GROUP II PYRIDOXAL-5-PHOSPHATE DECARBOXYLASE"/>
    <property type="match status" value="1"/>
</dbReference>
<sequence>EDRARGLIPFFMLATLGTTATCAVDSLRELGPICNREFIYLHADAAYG</sequence>
<keyword evidence="3 5" id="KW-0663">Pyridoxal phosphate</keyword>
<dbReference type="OrthoDB" id="639767at2759"/>
<dbReference type="InterPro" id="IPR010977">
    <property type="entry name" value="Aromatic_deC"/>
</dbReference>